<dbReference type="GO" id="GO:0034605">
    <property type="term" value="P:cellular response to heat"/>
    <property type="evidence" value="ECO:0007669"/>
    <property type="project" value="InterPro"/>
</dbReference>
<dbReference type="AlphaFoldDB" id="A0A369W871"/>
<dbReference type="SUPFAM" id="SSF55174">
    <property type="entry name" value="Alpha-L RNA-binding motif"/>
    <property type="match status" value="1"/>
</dbReference>
<dbReference type="InterPro" id="IPR036986">
    <property type="entry name" value="S4_RNA-bd_sf"/>
</dbReference>
<dbReference type="GO" id="GO:0003677">
    <property type="term" value="F:DNA binding"/>
    <property type="evidence" value="ECO:0007669"/>
    <property type="project" value="UniProtKB-KW"/>
</dbReference>
<dbReference type="PIRSF" id="PIRSF016821">
    <property type="entry name" value="HSP15"/>
    <property type="match status" value="1"/>
</dbReference>
<accession>A0A369W871</accession>
<dbReference type="Gene3D" id="3.10.290.10">
    <property type="entry name" value="RNA-binding S4 domain"/>
    <property type="match status" value="1"/>
</dbReference>
<reference evidence="7 8" key="1">
    <citation type="submission" date="2018-07" db="EMBL/GenBank/DDBJ databases">
        <title>Motiliproteus coralliicola sp. nov., a bacterium isolated from Coral.</title>
        <authorList>
            <person name="Wang G."/>
        </authorList>
    </citation>
    <scope>NUCLEOTIDE SEQUENCE [LARGE SCALE GENOMIC DNA]</scope>
    <source>
        <strain evidence="7 8">C34</strain>
    </source>
</reference>
<dbReference type="PROSITE" id="PS50889">
    <property type="entry name" value="S4"/>
    <property type="match status" value="1"/>
</dbReference>
<dbReference type="GO" id="GO:0043023">
    <property type="term" value="F:ribosomal large subunit binding"/>
    <property type="evidence" value="ECO:0007669"/>
    <property type="project" value="InterPro"/>
</dbReference>
<keyword evidence="8" id="KW-1185">Reference proteome</keyword>
<feature type="domain" description="RNA-binding S4" evidence="6">
    <location>
        <begin position="8"/>
        <end position="71"/>
    </location>
</feature>
<evidence type="ECO:0000256" key="3">
    <source>
        <dbReference type="ARBA" id="ARBA00023125"/>
    </source>
</evidence>
<gene>
    <name evidence="7" type="ORF">DV711_19075</name>
</gene>
<proteinExistence type="inferred from homology"/>
<dbReference type="GO" id="GO:0003727">
    <property type="term" value="F:single-stranded RNA binding"/>
    <property type="evidence" value="ECO:0007669"/>
    <property type="project" value="InterPro"/>
</dbReference>
<dbReference type="CDD" id="cd00165">
    <property type="entry name" value="S4"/>
    <property type="match status" value="1"/>
</dbReference>
<name>A0A369W871_9GAMM</name>
<evidence type="ECO:0000313" key="7">
    <source>
        <dbReference type="EMBL" id="RDE18198.1"/>
    </source>
</evidence>
<keyword evidence="3 4" id="KW-0238">DNA-binding</keyword>
<evidence type="ECO:0000313" key="8">
    <source>
        <dbReference type="Proteomes" id="UP000253769"/>
    </source>
</evidence>
<sequence>MTDTQPKVRLDKWLWAARFFKTRALAKQAIEGGKVHYNGTRAKVSKAVEIGAMLQIRQGFDEKTVEVLKLSDQRRGAPEAALLYHETEQSLAQRELAAEQRKAQRATVAPERGRPTKKDRRRIRDFKDAHGN</sequence>
<dbReference type="Proteomes" id="UP000253769">
    <property type="component" value="Unassembled WGS sequence"/>
</dbReference>
<dbReference type="InterPro" id="IPR002942">
    <property type="entry name" value="S4_RNA-bd"/>
</dbReference>
<dbReference type="EMBL" id="QQOH01000006">
    <property type="protein sequence ID" value="RDE18198.1"/>
    <property type="molecule type" value="Genomic_DNA"/>
</dbReference>
<evidence type="ECO:0000259" key="6">
    <source>
        <dbReference type="SMART" id="SM00363"/>
    </source>
</evidence>
<evidence type="ECO:0000256" key="5">
    <source>
        <dbReference type="SAM" id="MobiDB-lite"/>
    </source>
</evidence>
<dbReference type="InterPro" id="IPR025708">
    <property type="entry name" value="HSP15"/>
</dbReference>
<dbReference type="Pfam" id="PF01479">
    <property type="entry name" value="S4"/>
    <property type="match status" value="1"/>
</dbReference>
<dbReference type="RefSeq" id="WP_114697319.1">
    <property type="nucleotide sequence ID" value="NZ_QQOH01000006.1"/>
</dbReference>
<evidence type="ECO:0000256" key="1">
    <source>
        <dbReference type="ARBA" id="ARBA00008396"/>
    </source>
</evidence>
<evidence type="ECO:0000256" key="4">
    <source>
        <dbReference type="PIRNR" id="PIRNR016821"/>
    </source>
</evidence>
<keyword evidence="2 4" id="KW-0694">RNA-binding</keyword>
<organism evidence="7 8">
    <name type="scientific">Motiliproteus coralliicola</name>
    <dbReference type="NCBI Taxonomy" id="2283196"/>
    <lineage>
        <taxon>Bacteria</taxon>
        <taxon>Pseudomonadati</taxon>
        <taxon>Pseudomonadota</taxon>
        <taxon>Gammaproteobacteria</taxon>
        <taxon>Oceanospirillales</taxon>
        <taxon>Oceanospirillaceae</taxon>
        <taxon>Motiliproteus</taxon>
    </lineage>
</organism>
<evidence type="ECO:0000256" key="2">
    <source>
        <dbReference type="ARBA" id="ARBA00022884"/>
    </source>
</evidence>
<dbReference type="SMART" id="SM00363">
    <property type="entry name" value="S4"/>
    <property type="match status" value="1"/>
</dbReference>
<comment type="similarity">
    <text evidence="1 4">Belongs to the HSP15 family.</text>
</comment>
<dbReference type="OrthoDB" id="9797176at2"/>
<feature type="region of interest" description="Disordered" evidence="5">
    <location>
        <begin position="94"/>
        <end position="132"/>
    </location>
</feature>
<comment type="caution">
    <text evidence="7">The sequence shown here is derived from an EMBL/GenBank/DDBJ whole genome shotgun (WGS) entry which is preliminary data.</text>
</comment>
<protein>
    <recommendedName>
        <fullName evidence="4">Heat shock protein 15</fullName>
    </recommendedName>
</protein>